<dbReference type="PANTHER" id="PTHR32100">
    <property type="entry name" value="OMEGA-6 FATTY ACID DESATURASE, CHLOROPLASTIC"/>
    <property type="match status" value="1"/>
</dbReference>
<comment type="caution">
    <text evidence="3">The sequence shown here is derived from an EMBL/GenBank/DDBJ whole genome shotgun (WGS) entry which is preliminary data.</text>
</comment>
<keyword evidence="1" id="KW-0472">Membrane</keyword>
<accession>A0AAW1TAU9</accession>
<reference evidence="3 4" key="1">
    <citation type="journal article" date="2024" name="Nat. Commun.">
        <title>Phylogenomics reveals the evolutionary origins of lichenization in chlorophyte algae.</title>
        <authorList>
            <person name="Puginier C."/>
            <person name="Libourel C."/>
            <person name="Otte J."/>
            <person name="Skaloud P."/>
            <person name="Haon M."/>
            <person name="Grisel S."/>
            <person name="Petersen M."/>
            <person name="Berrin J.G."/>
            <person name="Delaux P.M."/>
            <person name="Dal Grande F."/>
            <person name="Keller J."/>
        </authorList>
    </citation>
    <scope>NUCLEOTIDE SEQUENCE [LARGE SCALE GENOMIC DNA]</scope>
    <source>
        <strain evidence="3 4">SAG 2523</strain>
    </source>
</reference>
<keyword evidence="1" id="KW-1133">Transmembrane helix</keyword>
<dbReference type="InterPro" id="IPR012171">
    <property type="entry name" value="Fatty_acid_desaturase"/>
</dbReference>
<evidence type="ECO:0000313" key="3">
    <source>
        <dbReference type="EMBL" id="KAK9865959.1"/>
    </source>
</evidence>
<dbReference type="AlphaFoldDB" id="A0AAW1TAU9"/>
<feature type="transmembrane region" description="Helical" evidence="1">
    <location>
        <begin position="75"/>
        <end position="97"/>
    </location>
</feature>
<dbReference type="GO" id="GO:0016491">
    <property type="term" value="F:oxidoreductase activity"/>
    <property type="evidence" value="ECO:0007669"/>
    <property type="project" value="InterPro"/>
</dbReference>
<keyword evidence="1" id="KW-0812">Transmembrane</keyword>
<evidence type="ECO:0000256" key="1">
    <source>
        <dbReference type="SAM" id="Phobius"/>
    </source>
</evidence>
<keyword evidence="4" id="KW-1185">Reference proteome</keyword>
<feature type="domain" description="Fatty acid desaturase" evidence="2">
    <location>
        <begin position="81"/>
        <end position="170"/>
    </location>
</feature>
<evidence type="ECO:0000313" key="4">
    <source>
        <dbReference type="Proteomes" id="UP001485043"/>
    </source>
</evidence>
<feature type="transmembrane region" description="Helical" evidence="1">
    <location>
        <begin position="46"/>
        <end position="63"/>
    </location>
</feature>
<evidence type="ECO:0000259" key="2">
    <source>
        <dbReference type="Pfam" id="PF00487"/>
    </source>
</evidence>
<protein>
    <recommendedName>
        <fullName evidence="2">Fatty acid desaturase domain-containing protein</fullName>
    </recommendedName>
</protein>
<dbReference type="InterPro" id="IPR005804">
    <property type="entry name" value="FA_desaturase_dom"/>
</dbReference>
<proteinExistence type="predicted"/>
<organism evidence="3 4">
    <name type="scientific">Apatococcus fuscideae</name>
    <dbReference type="NCBI Taxonomy" id="2026836"/>
    <lineage>
        <taxon>Eukaryota</taxon>
        <taxon>Viridiplantae</taxon>
        <taxon>Chlorophyta</taxon>
        <taxon>core chlorophytes</taxon>
        <taxon>Trebouxiophyceae</taxon>
        <taxon>Chlorellales</taxon>
        <taxon>Chlorellaceae</taxon>
        <taxon>Apatococcus</taxon>
    </lineage>
</organism>
<dbReference type="EMBL" id="JALJOV010000202">
    <property type="protein sequence ID" value="KAK9865959.1"/>
    <property type="molecule type" value="Genomic_DNA"/>
</dbReference>
<gene>
    <name evidence="3" type="ORF">WJX84_011930</name>
</gene>
<dbReference type="GO" id="GO:0006629">
    <property type="term" value="P:lipid metabolic process"/>
    <property type="evidence" value="ECO:0007669"/>
    <property type="project" value="InterPro"/>
</dbReference>
<dbReference type="Pfam" id="PF00487">
    <property type="entry name" value="FA_desaturase"/>
    <property type="match status" value="1"/>
</dbReference>
<name>A0AAW1TAU9_9CHLO</name>
<dbReference type="Proteomes" id="UP001485043">
    <property type="component" value="Unassembled WGS sequence"/>
</dbReference>
<sequence>MGKGGYAESKVIDRKRVPATPPDKFSVGVLRKAIPAHCFERSTVTSFLYLGTDLAIIAALYYATTWFSHPAIPGWLAWGLLWPAYWFCQGAVSTGVWVISHECGHQSFSPSQAVNDGVGFVFHTLLLVPYYSWKHSHRRHHSNTGNVAKDEVFVPKHREEEDYDFNWTQMAPMPHYHAQEATEALKPILGPYYKRDNRNVFRALWADWNACGYVAPDVKGEGVLWYRK</sequence>